<feature type="transmembrane region" description="Helical" evidence="1">
    <location>
        <begin position="122"/>
        <end position="140"/>
    </location>
</feature>
<dbReference type="Pfam" id="PF00990">
    <property type="entry name" value="GGDEF"/>
    <property type="match status" value="1"/>
</dbReference>
<feature type="transmembrane region" description="Helical" evidence="1">
    <location>
        <begin position="27"/>
        <end position="45"/>
    </location>
</feature>
<name>A0ABW4TYZ5_9SPHN</name>
<dbReference type="PROSITE" id="PS50887">
    <property type="entry name" value="GGDEF"/>
    <property type="match status" value="1"/>
</dbReference>
<dbReference type="SUPFAM" id="SSF55073">
    <property type="entry name" value="Nucleotide cyclase"/>
    <property type="match status" value="1"/>
</dbReference>
<dbReference type="PANTHER" id="PTHR46663:SF2">
    <property type="entry name" value="GGDEF DOMAIN-CONTAINING PROTEIN"/>
    <property type="match status" value="1"/>
</dbReference>
<dbReference type="SMART" id="SM00267">
    <property type="entry name" value="GGDEF"/>
    <property type="match status" value="1"/>
</dbReference>
<keyword evidence="3" id="KW-0808">Transferase</keyword>
<feature type="domain" description="GGDEF" evidence="2">
    <location>
        <begin position="239"/>
        <end position="368"/>
    </location>
</feature>
<feature type="transmembrane region" description="Helical" evidence="1">
    <location>
        <begin position="97"/>
        <end position="116"/>
    </location>
</feature>
<dbReference type="EMBL" id="JBHUGS010000004">
    <property type="protein sequence ID" value="MFD1951960.1"/>
    <property type="molecule type" value="Genomic_DNA"/>
</dbReference>
<evidence type="ECO:0000313" key="3">
    <source>
        <dbReference type="EMBL" id="MFD1951960.1"/>
    </source>
</evidence>
<dbReference type="InterPro" id="IPR000160">
    <property type="entry name" value="GGDEF_dom"/>
</dbReference>
<dbReference type="Gene3D" id="3.30.70.270">
    <property type="match status" value="1"/>
</dbReference>
<feature type="transmembrane region" description="Helical" evidence="1">
    <location>
        <begin position="51"/>
        <end position="69"/>
    </location>
</feature>
<gene>
    <name evidence="3" type="ORF">ACFSGX_14400</name>
</gene>
<keyword evidence="3" id="KW-0548">Nucleotidyltransferase</keyword>
<reference evidence="4" key="1">
    <citation type="journal article" date="2019" name="Int. J. Syst. Evol. Microbiol.">
        <title>The Global Catalogue of Microorganisms (GCM) 10K type strain sequencing project: providing services to taxonomists for standard genome sequencing and annotation.</title>
        <authorList>
            <consortium name="The Broad Institute Genomics Platform"/>
            <consortium name="The Broad Institute Genome Sequencing Center for Infectious Disease"/>
            <person name="Wu L."/>
            <person name="Ma J."/>
        </authorList>
    </citation>
    <scope>NUCLEOTIDE SEQUENCE [LARGE SCALE GENOMIC DNA]</scope>
    <source>
        <strain evidence="4">CGMCC 1.12702</strain>
    </source>
</reference>
<evidence type="ECO:0000313" key="4">
    <source>
        <dbReference type="Proteomes" id="UP001597400"/>
    </source>
</evidence>
<protein>
    <submittedName>
        <fullName evidence="3">Diguanylate cyclase domain-containing protein</fullName>
        <ecNumber evidence="3">2.7.7.65</ecNumber>
    </submittedName>
</protein>
<dbReference type="EC" id="2.7.7.65" evidence="3"/>
<proteinExistence type="predicted"/>
<dbReference type="InterPro" id="IPR052163">
    <property type="entry name" value="DGC-Regulatory_Protein"/>
</dbReference>
<dbReference type="GO" id="GO:0052621">
    <property type="term" value="F:diguanylate cyclase activity"/>
    <property type="evidence" value="ECO:0007669"/>
    <property type="project" value="UniProtKB-EC"/>
</dbReference>
<feature type="transmembrane region" description="Helical" evidence="1">
    <location>
        <begin position="147"/>
        <end position="166"/>
    </location>
</feature>
<dbReference type="NCBIfam" id="TIGR00254">
    <property type="entry name" value="GGDEF"/>
    <property type="match status" value="1"/>
</dbReference>
<keyword evidence="4" id="KW-1185">Reference proteome</keyword>
<dbReference type="Proteomes" id="UP001597400">
    <property type="component" value="Unassembled WGS sequence"/>
</dbReference>
<keyword evidence="1" id="KW-0472">Membrane</keyword>
<accession>A0ABW4TYZ5</accession>
<dbReference type="InterPro" id="IPR043128">
    <property type="entry name" value="Rev_trsase/Diguanyl_cyclase"/>
</dbReference>
<dbReference type="InterPro" id="IPR029787">
    <property type="entry name" value="Nucleotide_cyclase"/>
</dbReference>
<comment type="caution">
    <text evidence="3">The sequence shown here is derived from an EMBL/GenBank/DDBJ whole genome shotgun (WGS) entry which is preliminary data.</text>
</comment>
<sequence>MFARFRTDPEPDPVYVELVSAMFDIEGSTWIAGLIFTSLGLYLAIAMNDPITAAITLAGAVVQIPRIFLLRRFRRVRRAAGGTLPDARTAATWELRYSLGLILFSALLSGLCLRMFAIGDPVFQMLVVGMMFGFCSGVIARLSVRPLVCGLALMVTVVPVAAAAWVTPEPHHDILAVGLLLFLVAALGTVRQGYDAARRHITTAQEMSTVARNDPLTGLLNRFGLRQAFARIVPTSAAPMLAVHYCDLDGFKPINDRHGHPAGDAVLAEVADRLRAALRPTDLAARVGGDEFVVIQAPVRHGNEVAPFAARLRACFDAPCRVGSGGVRVGASIGSTLATAPRPDLDRLLAEADRALYAAKHVSRDAAE</sequence>
<feature type="transmembrane region" description="Helical" evidence="1">
    <location>
        <begin position="172"/>
        <end position="190"/>
    </location>
</feature>
<keyword evidence="1" id="KW-0812">Transmembrane</keyword>
<dbReference type="PANTHER" id="PTHR46663">
    <property type="entry name" value="DIGUANYLATE CYCLASE DGCT-RELATED"/>
    <property type="match status" value="1"/>
</dbReference>
<dbReference type="CDD" id="cd01949">
    <property type="entry name" value="GGDEF"/>
    <property type="match status" value="1"/>
</dbReference>
<dbReference type="RefSeq" id="WP_380930968.1">
    <property type="nucleotide sequence ID" value="NZ_JBHUGS010000004.1"/>
</dbReference>
<evidence type="ECO:0000256" key="1">
    <source>
        <dbReference type="SAM" id="Phobius"/>
    </source>
</evidence>
<organism evidence="3 4">
    <name type="scientific">Sphingomonas arantia</name>
    <dbReference type="NCBI Taxonomy" id="1460676"/>
    <lineage>
        <taxon>Bacteria</taxon>
        <taxon>Pseudomonadati</taxon>
        <taxon>Pseudomonadota</taxon>
        <taxon>Alphaproteobacteria</taxon>
        <taxon>Sphingomonadales</taxon>
        <taxon>Sphingomonadaceae</taxon>
        <taxon>Sphingomonas</taxon>
    </lineage>
</organism>
<evidence type="ECO:0000259" key="2">
    <source>
        <dbReference type="PROSITE" id="PS50887"/>
    </source>
</evidence>
<keyword evidence="1" id="KW-1133">Transmembrane helix</keyword>